<dbReference type="InterPro" id="IPR016024">
    <property type="entry name" value="ARM-type_fold"/>
</dbReference>
<dbReference type="EMBL" id="CAXAJV020001281">
    <property type="protein sequence ID" value="CAL7933928.1"/>
    <property type="molecule type" value="Genomic_DNA"/>
</dbReference>
<feature type="compositionally biased region" description="Polar residues" evidence="1">
    <location>
        <begin position="1148"/>
        <end position="1169"/>
    </location>
</feature>
<gene>
    <name evidence="2" type="ORF">XYLVIOL_LOCUS733</name>
</gene>
<protein>
    <recommendedName>
        <fullName evidence="4">Telomere-associated protein RIF1</fullName>
    </recommendedName>
</protein>
<dbReference type="CDD" id="cd14267">
    <property type="entry name" value="Rif1_CTD_C-II_like"/>
    <property type="match status" value="1"/>
</dbReference>
<keyword evidence="3" id="KW-1185">Reference proteome</keyword>
<comment type="caution">
    <text evidence="2">The sequence shown here is derived from an EMBL/GenBank/DDBJ whole genome shotgun (WGS) entry which is preliminary data.</text>
</comment>
<feature type="region of interest" description="Disordered" evidence="1">
    <location>
        <begin position="1289"/>
        <end position="1399"/>
    </location>
</feature>
<feature type="region of interest" description="Disordered" evidence="1">
    <location>
        <begin position="1827"/>
        <end position="1868"/>
    </location>
</feature>
<dbReference type="InterPro" id="IPR018247">
    <property type="entry name" value="EF_Hand_1_Ca_BS"/>
</dbReference>
<proteinExistence type="predicted"/>
<name>A0ABP1MYZ4_XYLVO</name>
<feature type="compositionally biased region" description="Basic and acidic residues" evidence="1">
    <location>
        <begin position="1296"/>
        <end position="1342"/>
    </location>
</feature>
<feature type="region of interest" description="Disordered" evidence="1">
    <location>
        <begin position="1201"/>
        <end position="1249"/>
    </location>
</feature>
<dbReference type="SUPFAM" id="SSF48371">
    <property type="entry name" value="ARM repeat"/>
    <property type="match status" value="1"/>
</dbReference>
<sequence>MASNMQSFPRMLKMLRENSSIKEKREALTYIRSNSKKLESTKTIKEEQYKELCKHVVDVFANGSNDMQSEAYETLNVIIREFKDHTLNLFEAMSQISQKHRLKILKLLEVVEDNAISTFAHDVHAVNFFNNCMCTIQTNTMPWIAPTACVDNLQALIDAENKPLSDDQRLEEETINYCINFLRRIYKVAAITSDIKVQRFNALLMDKVILLAYMGHKRQRGPALKLLQQALATDVSSHVRTKLATAWSRYITALQSTYCKRMLLLVSACEIDWATQWNVSIQFLGVDLHRGAGLINNLLSVEEKAFKSTDTITRRQAFLSWKLLVDNFALDSQELATARRIKLLCIPLNAKNSKTELIALTKLEVWWHVIIRLYKDISKFVNPVITQFLNFCFGPLGDTPLLSSKFDVVASPGKRFFKTKVVAVDALCQLLVTKQENHTVFSPILEERLPHSISDTVFQECYKSIMHSVGEALLVLSQLTDAEMKNRYQLGKVLWTSLVNYVQESKMEDKGIMYKDMIRVITELANFAGDKPMIRNLILDTILFEIANLSEDFNFQDDTLSGLVFKLLQTSIFNKAEKNHYNALKCLFWHCIKPQKQNSYCFLAFNHIKEMHEKLCALLNAEDKNESVIFELWLILADILGKYMSDIQEINEGTTVEHNLNTVESIVTFPFMYIRVKDEKQVEELAEAWKYLYKQFEMRTDLITSVKSNEILLNIATVMQRYLEKNERSSYLIIHCLDVMLSTINYKLLLANIEVPSIVQLIVDLVIHLLSNKRSEECEIALKALSAVIVTIYGQNSEKIVPYLQVCKSAIEIMLQSELEILYKEIASTWEIVISIFKGLGKQIDHNLLLSYKTLIIQALNHPSLDIQIQTVSLFKLQNILSDKTKLILEEIEKESGKNEFEITEEENDQGRKLAANSVKVVDSFSKESPTSKPTVEEKDKNNKKVLFDSDSQDYVIIKTDLKFDVNCLTEHQKESLKRKREDIPALYNDLSQSSSQDTQNLQEWFDKKSKILDETEKGHNKKDNILIKNMLDDDANKENKIEVKELETINKLIVENDTTKSTEIVGQNTSSEFVQKAKGNVDNNENSLVENQIVTMDKTFNDNEVSALADFISNDSNSNSQEESLKTKDDQRLSPSVLDSGKRRNRANTSQKLEEIASSQPGQSNATKVLQRTLRTKVIQSKSETINKQKTLDNIENKSVKDDKKGIKRKSTLDSENDGASVRQRRKTSLVDTCKVDSSNDSDSCKSTENDNAIISLEGIIDESNLSQRTRNEISRLRINMVFDSPLSTSRRSKNHEDNNKEIIVKKQSPESRSSKLKLGDTKVVDAIKKTQKVNDKESRTRGRPTKMKRTEKNIENKRTDDVTEHLHQDKKRESGELKKEEGNKKEETIESEVSTKGISDNKCNSLNTKNFTESNIKAINDDISGTEIQTTNVDQKDEDENQTENYMEDIIVDPQELSKLNRLQKMSKIEQIIGVCKVEDAKNTLQSKTTELEREMELEKNKKEENILIEDMKKCTKTNTETVGNDKSSNETQSANQDAKSTEGKVQTQDDTEDIIESSQELFVLEKRCNECFIKINKIENISPSTKSDEVTVENEEVVKIVSNNCDNDNNEDPKDNVNESEEMNEITITGPKILQPATENNSCGNEKDSVLEVQKVNDASASKSLLEFSSPKGNIKRQMKFKPYSGQGRAAHMLGLVTKQARMETECLVINLDDEPAVKKVKCKDIENDGSLGKKEQGPILKEIDKVTAACSSRQEKIFNNMRSADYCSPSMKLFSNLKNDGEKIFSKTDKSIDSMNIQTDTQADKVGEETLFEVDELPILEWSSANPPSLTASPSASILKRQRQSIPEPEPESVTPNKRKRVSFADPPVSKEMGYEITSTDSPHKANKFASRGLLMRKDSPLRLKHIKQKLIPTDSDKIEKDDDIDMTSTSEVDLQCERENELLTKIAEELEYSENITMDTDTQMSCSSIENEGSNEVHVPINPCYKIKMDNLSAEVEITQDSTFSKQVDSTPISKADENKKDEILETSKGTNNTSLESTDFDVSVTQEDIFTGIDTEHNNYVKDREGNTDIVTSVAQDISITNNSLDSLKFNGEDESMMEHSLEKRMNSDNLEDTVDVGNLTGLNSSTNSDEIFCERLIRTSTQTTGNIQEQDTLPVTDSLFGSLPLSQDSQNTNEFNAEIPHPELLDSTHPIYPALILCDEPITSIIDNLTNPLWVQHLYTYLSNRNVQTVGDLARLSEREVNRIPVKGNSKIEFVKNVLKCFEKTYIAKEINTKENLDDVSSKKIPCSVNNNVPASTLKTTHQDEVLKTINNETQNKSTNYSVMSGQTSSSIPLSNIIVTDTNITEIFKKPTESSSSKFLNMSVIDESKVDSLIPSESAFQTTESQVSVSSVKPTVTITQIKNVSVSSAVVTVTTPENATGNSTSFVLNAIPIMQKTKTVGTCTSSDSIYSPKTVTNKVTKSVAAQMALEDLLDEIDVNLVLESAARRCTPEKLLMQYKDKMRHVSQAELESETIKLLGVENRKNCNEVTLKAACRACGVNKVLLRLPDIFSADKQFFVKVLNAYRKKIKTSDCLNILNFNEIKEFVCQKCTSSELAEILSNKLKEEEQRGIREPMTELSSLDAMLKRLPMDVIISHTVANDELIPSRVVLDIALQNNSASDIVQALESQSSPVTKNVFDKLWSSQFAVEHINESSDKEDLLKIFKAISLKFSKQDLLQAFYDCMNAKLIIKQEKD</sequence>
<feature type="compositionally biased region" description="Basic and acidic residues" evidence="1">
    <location>
        <begin position="1350"/>
        <end position="1390"/>
    </location>
</feature>
<feature type="compositionally biased region" description="Basic and acidic residues" evidence="1">
    <location>
        <begin position="1124"/>
        <end position="1133"/>
    </location>
</feature>
<dbReference type="PANTHER" id="PTHR22928:SF3">
    <property type="entry name" value="TELOMERE-ASSOCIATED PROTEIN RIF1"/>
    <property type="match status" value="1"/>
</dbReference>
<dbReference type="PANTHER" id="PTHR22928">
    <property type="entry name" value="TELOMERE-ASSOCIATED PROTEIN RIF1"/>
    <property type="match status" value="1"/>
</dbReference>
<accession>A0ABP1MYZ4</accession>
<feature type="compositionally biased region" description="Polar residues" evidence="1">
    <location>
        <begin position="1827"/>
        <end position="1840"/>
    </location>
</feature>
<feature type="compositionally biased region" description="Polar residues" evidence="1">
    <location>
        <begin position="1521"/>
        <end position="1551"/>
    </location>
</feature>
<dbReference type="PROSITE" id="PS00018">
    <property type="entry name" value="EF_HAND_1"/>
    <property type="match status" value="1"/>
</dbReference>
<reference evidence="2 3" key="1">
    <citation type="submission" date="2024-08" db="EMBL/GenBank/DDBJ databases">
        <authorList>
            <person name="Will J Nash"/>
            <person name="Angela Man"/>
            <person name="Seanna McTaggart"/>
            <person name="Kendall Baker"/>
            <person name="Tom Barker"/>
            <person name="Leah Catchpole"/>
            <person name="Alex Durrant"/>
            <person name="Karim Gharbi"/>
            <person name="Naomi Irish"/>
            <person name="Gemy Kaithakottil"/>
            <person name="Debby Ku"/>
            <person name="Aaliyah Providence"/>
            <person name="Felix Shaw"/>
            <person name="David Swarbreck"/>
            <person name="Chris Watkins"/>
            <person name="Ann M. McCartney"/>
            <person name="Giulio Formenti"/>
            <person name="Alice Mouton"/>
            <person name="Noel Vella"/>
            <person name="Bjorn M von Reumont"/>
            <person name="Adriana Vella"/>
            <person name="Wilfried Haerty"/>
        </authorList>
    </citation>
    <scope>NUCLEOTIDE SEQUENCE [LARGE SCALE GENOMIC DNA]</scope>
</reference>
<evidence type="ECO:0000313" key="2">
    <source>
        <dbReference type="EMBL" id="CAL7933928.1"/>
    </source>
</evidence>
<evidence type="ECO:0000313" key="3">
    <source>
        <dbReference type="Proteomes" id="UP001642520"/>
    </source>
</evidence>
<organism evidence="2 3">
    <name type="scientific">Xylocopa violacea</name>
    <name type="common">Violet carpenter bee</name>
    <name type="synonym">Apis violacea</name>
    <dbReference type="NCBI Taxonomy" id="135666"/>
    <lineage>
        <taxon>Eukaryota</taxon>
        <taxon>Metazoa</taxon>
        <taxon>Ecdysozoa</taxon>
        <taxon>Arthropoda</taxon>
        <taxon>Hexapoda</taxon>
        <taxon>Insecta</taxon>
        <taxon>Pterygota</taxon>
        <taxon>Neoptera</taxon>
        <taxon>Endopterygota</taxon>
        <taxon>Hymenoptera</taxon>
        <taxon>Apocrita</taxon>
        <taxon>Aculeata</taxon>
        <taxon>Apoidea</taxon>
        <taxon>Anthophila</taxon>
        <taxon>Apidae</taxon>
        <taxon>Xylocopa</taxon>
        <taxon>Xylocopa</taxon>
    </lineage>
</organism>
<feature type="region of interest" description="Disordered" evidence="1">
    <location>
        <begin position="1521"/>
        <end position="1554"/>
    </location>
</feature>
<evidence type="ECO:0000256" key="1">
    <source>
        <dbReference type="SAM" id="MobiDB-lite"/>
    </source>
</evidence>
<evidence type="ECO:0008006" key="4">
    <source>
        <dbReference type="Google" id="ProtNLM"/>
    </source>
</evidence>
<feature type="region of interest" description="Disordered" evidence="1">
    <location>
        <begin position="1113"/>
        <end position="1169"/>
    </location>
</feature>
<dbReference type="Proteomes" id="UP001642520">
    <property type="component" value="Unassembled WGS sequence"/>
</dbReference>